<evidence type="ECO:0008006" key="5">
    <source>
        <dbReference type="Google" id="ProtNLM"/>
    </source>
</evidence>
<feature type="coiled-coil region" evidence="1">
    <location>
        <begin position="41"/>
        <end position="86"/>
    </location>
</feature>
<accession>A0ABS1Z0A3</accession>
<gene>
    <name evidence="3" type="ORF">JJB79_00095</name>
</gene>
<evidence type="ECO:0000313" key="3">
    <source>
        <dbReference type="EMBL" id="MBM0745825.1"/>
    </source>
</evidence>
<evidence type="ECO:0000256" key="2">
    <source>
        <dbReference type="SAM" id="Phobius"/>
    </source>
</evidence>
<evidence type="ECO:0000256" key="1">
    <source>
        <dbReference type="SAM" id="Coils"/>
    </source>
</evidence>
<reference evidence="3 4" key="1">
    <citation type="submission" date="2021-01" db="EMBL/GenBank/DDBJ databases">
        <title>Complete genome sequence of Pantoea eucrina OB49, a heavy metal tolerant bacterium with PGPR potential isolated from wheat in Algeria.</title>
        <authorList>
            <person name="Lekired A."/>
            <person name="Ouzari I.H."/>
        </authorList>
    </citation>
    <scope>NUCLEOTIDE SEQUENCE [LARGE SCALE GENOMIC DNA]</scope>
    <source>
        <strain evidence="3 4">OB49</strain>
    </source>
</reference>
<proteinExistence type="predicted"/>
<comment type="caution">
    <text evidence="3">The sequence shown here is derived from an EMBL/GenBank/DDBJ whole genome shotgun (WGS) entry which is preliminary data.</text>
</comment>
<dbReference type="Proteomes" id="UP000809137">
    <property type="component" value="Unassembled WGS sequence"/>
</dbReference>
<keyword evidence="2" id="KW-1133">Transmembrane helix</keyword>
<keyword evidence="2" id="KW-0472">Membrane</keyword>
<organism evidence="3 4">
    <name type="scientific">Pantoea eucrina</name>
    <dbReference type="NCBI Taxonomy" id="472693"/>
    <lineage>
        <taxon>Bacteria</taxon>
        <taxon>Pseudomonadati</taxon>
        <taxon>Pseudomonadota</taxon>
        <taxon>Gammaproteobacteria</taxon>
        <taxon>Enterobacterales</taxon>
        <taxon>Erwiniaceae</taxon>
        <taxon>Pantoea</taxon>
    </lineage>
</organism>
<keyword evidence="1" id="KW-0175">Coiled coil</keyword>
<sequence length="96" mass="11161">MVQINSEFTIRNHRRQLLLGGMMLLLSLICIAMTAMFIYVSNEANQRVENIREEYRQISDRREARVAELTEQLADLQLKIDGIVVREKARPAKRSS</sequence>
<evidence type="ECO:0000313" key="4">
    <source>
        <dbReference type="Proteomes" id="UP000809137"/>
    </source>
</evidence>
<name>A0ABS1Z0A3_9GAMM</name>
<dbReference type="EMBL" id="JAFCXS010000001">
    <property type="protein sequence ID" value="MBM0745825.1"/>
    <property type="molecule type" value="Genomic_DNA"/>
</dbReference>
<protein>
    <recommendedName>
        <fullName evidence="5">Peptidase M23</fullName>
    </recommendedName>
</protein>
<feature type="transmembrane region" description="Helical" evidence="2">
    <location>
        <begin position="17"/>
        <end position="40"/>
    </location>
</feature>
<keyword evidence="2" id="KW-0812">Transmembrane</keyword>
<dbReference type="GeneID" id="84691583"/>
<dbReference type="RefSeq" id="WP_052246503.1">
    <property type="nucleotide sequence ID" value="NZ_CP083448.1"/>
</dbReference>
<keyword evidence="4" id="KW-1185">Reference proteome</keyword>